<organism evidence="2 3">
    <name type="scientific">Williamsia sterculiae</name>
    <dbReference type="NCBI Taxonomy" id="1344003"/>
    <lineage>
        <taxon>Bacteria</taxon>
        <taxon>Bacillati</taxon>
        <taxon>Actinomycetota</taxon>
        <taxon>Actinomycetes</taxon>
        <taxon>Mycobacteriales</taxon>
        <taxon>Nocardiaceae</taxon>
        <taxon>Williamsia</taxon>
    </lineage>
</organism>
<gene>
    <name evidence="2" type="ORF">SAMN05445060_2231</name>
</gene>
<evidence type="ECO:0000313" key="2">
    <source>
        <dbReference type="EMBL" id="SIS03067.1"/>
    </source>
</evidence>
<accession>A0A1N7FS20</accession>
<sequence>MSREQWVGRGLLVALGVDGFVVGLLSVVFLGTHVGSVPVPLSAIVGGLVTGGLVYLAALYTAGPARWAPLVGWVIAVGIGLLGGPGGDVLTVGDWRVLVLIVCGAGFPALLTWTDRLPNPGSS</sequence>
<keyword evidence="3" id="KW-1185">Reference proteome</keyword>
<dbReference type="STRING" id="1344003.SAMN05445060_2231"/>
<evidence type="ECO:0000256" key="1">
    <source>
        <dbReference type="SAM" id="Phobius"/>
    </source>
</evidence>
<keyword evidence="1" id="KW-1133">Transmembrane helix</keyword>
<dbReference type="EMBL" id="FTNT01000006">
    <property type="protein sequence ID" value="SIS03067.1"/>
    <property type="molecule type" value="Genomic_DNA"/>
</dbReference>
<feature type="transmembrane region" description="Helical" evidence="1">
    <location>
        <begin position="37"/>
        <end position="60"/>
    </location>
</feature>
<proteinExistence type="predicted"/>
<dbReference type="Proteomes" id="UP000186218">
    <property type="component" value="Unassembled WGS sequence"/>
</dbReference>
<dbReference type="AlphaFoldDB" id="A0A1N7FS20"/>
<name>A0A1N7FS20_9NOCA</name>
<keyword evidence="1" id="KW-0812">Transmembrane</keyword>
<feature type="transmembrane region" description="Helical" evidence="1">
    <location>
        <begin position="67"/>
        <end position="83"/>
    </location>
</feature>
<keyword evidence="1" id="KW-0472">Membrane</keyword>
<dbReference type="RefSeq" id="WP_076479498.1">
    <property type="nucleotide sequence ID" value="NZ_FTNT01000006.1"/>
</dbReference>
<protein>
    <recommendedName>
        <fullName evidence="4">Facilitated glucose transporter</fullName>
    </recommendedName>
</protein>
<reference evidence="2 3" key="1">
    <citation type="submission" date="2017-01" db="EMBL/GenBank/DDBJ databases">
        <authorList>
            <person name="Mah S.A."/>
            <person name="Swanson W.J."/>
            <person name="Moy G.W."/>
            <person name="Vacquier V.D."/>
        </authorList>
    </citation>
    <scope>NUCLEOTIDE SEQUENCE [LARGE SCALE GENOMIC DNA]</scope>
    <source>
        <strain evidence="2 3">CPCC 203464</strain>
    </source>
</reference>
<evidence type="ECO:0008006" key="4">
    <source>
        <dbReference type="Google" id="ProtNLM"/>
    </source>
</evidence>
<evidence type="ECO:0000313" key="3">
    <source>
        <dbReference type="Proteomes" id="UP000186218"/>
    </source>
</evidence>
<feature type="transmembrane region" description="Helical" evidence="1">
    <location>
        <begin position="12"/>
        <end position="31"/>
    </location>
</feature>
<feature type="transmembrane region" description="Helical" evidence="1">
    <location>
        <begin position="95"/>
        <end position="113"/>
    </location>
</feature>